<dbReference type="OrthoDB" id="7461104at2759"/>
<keyword evidence="1" id="KW-0812">Transmembrane</keyword>
<dbReference type="AlphaFoldDB" id="A0A7E5VKM7"/>
<feature type="transmembrane region" description="Helical" evidence="1">
    <location>
        <begin position="180"/>
        <end position="202"/>
    </location>
</feature>
<keyword evidence="3" id="KW-1185">Reference proteome</keyword>
<proteinExistence type="predicted"/>
<keyword evidence="1" id="KW-1133">Transmembrane helix</keyword>
<dbReference type="InParanoid" id="A0A7E5VKM7"/>
<accession>A0A7E5VKM7</accession>
<dbReference type="Proteomes" id="UP000322000">
    <property type="component" value="Chromosome 1"/>
</dbReference>
<dbReference type="RefSeq" id="XP_026728850.1">
    <property type="nucleotide sequence ID" value="XM_026873049.1"/>
</dbReference>
<sequence>MKIFELVFAVVLLSQQCFSQPIEDSVVSVYTTHPTTLGTNPPLDVYHQIANNLAERITSPIYRFLGINSTKPDTTTKSWDNIEILDDDNISNKKDVKPLDNDISKDRDVEELSVEGLKKAEKKPEKITLYSSYLPAAAEASKLVSIDNSEAKNSTDNEIDDSFEWDLDEVPKSQPKQTPFVYILEFFGSMIQLVWGGLMALFRPAAS</sequence>
<name>A0A7E5VKM7_TRINI</name>
<keyword evidence="1" id="KW-0472">Membrane</keyword>
<evidence type="ECO:0000313" key="4">
    <source>
        <dbReference type="RefSeq" id="XP_026728850.1"/>
    </source>
</evidence>
<reference evidence="4" key="1">
    <citation type="submission" date="2025-08" db="UniProtKB">
        <authorList>
            <consortium name="RefSeq"/>
        </authorList>
    </citation>
    <scope>IDENTIFICATION</scope>
</reference>
<evidence type="ECO:0000313" key="3">
    <source>
        <dbReference type="Proteomes" id="UP000322000"/>
    </source>
</evidence>
<gene>
    <name evidence="4" type="primary">LOC113494616</name>
</gene>
<dbReference type="GeneID" id="113494616"/>
<evidence type="ECO:0000256" key="2">
    <source>
        <dbReference type="SAM" id="SignalP"/>
    </source>
</evidence>
<protein>
    <submittedName>
        <fullName evidence="4">Uncharacterized protein LOC113494616</fullName>
    </submittedName>
</protein>
<keyword evidence="2" id="KW-0732">Signal</keyword>
<feature type="signal peptide" evidence="2">
    <location>
        <begin position="1"/>
        <end position="19"/>
    </location>
</feature>
<evidence type="ECO:0000256" key="1">
    <source>
        <dbReference type="SAM" id="Phobius"/>
    </source>
</evidence>
<dbReference type="KEGG" id="tnl:113494616"/>
<organism evidence="3 4">
    <name type="scientific">Trichoplusia ni</name>
    <name type="common">Cabbage looper</name>
    <dbReference type="NCBI Taxonomy" id="7111"/>
    <lineage>
        <taxon>Eukaryota</taxon>
        <taxon>Metazoa</taxon>
        <taxon>Ecdysozoa</taxon>
        <taxon>Arthropoda</taxon>
        <taxon>Hexapoda</taxon>
        <taxon>Insecta</taxon>
        <taxon>Pterygota</taxon>
        <taxon>Neoptera</taxon>
        <taxon>Endopterygota</taxon>
        <taxon>Lepidoptera</taxon>
        <taxon>Glossata</taxon>
        <taxon>Ditrysia</taxon>
        <taxon>Noctuoidea</taxon>
        <taxon>Noctuidae</taxon>
        <taxon>Plusiinae</taxon>
        <taxon>Trichoplusia</taxon>
    </lineage>
</organism>
<feature type="chain" id="PRO_5029013746" evidence="2">
    <location>
        <begin position="20"/>
        <end position="207"/>
    </location>
</feature>